<evidence type="ECO:0000256" key="6">
    <source>
        <dbReference type="SAM" id="Phobius"/>
    </source>
</evidence>
<dbReference type="GO" id="GO:0005886">
    <property type="term" value="C:plasma membrane"/>
    <property type="evidence" value="ECO:0007669"/>
    <property type="project" value="UniProtKB-SubCell"/>
</dbReference>
<evidence type="ECO:0000259" key="7">
    <source>
        <dbReference type="Pfam" id="PF09924"/>
    </source>
</evidence>
<keyword evidence="8" id="KW-0012">Acyltransferase</keyword>
<keyword evidence="2" id="KW-1003">Cell membrane</keyword>
<dbReference type="GO" id="GO:0004824">
    <property type="term" value="F:lysine-tRNA ligase activity"/>
    <property type="evidence" value="ECO:0007669"/>
    <property type="project" value="UniProtKB-EC"/>
</dbReference>
<dbReference type="Proteomes" id="UP000029078">
    <property type="component" value="Unassembled WGS sequence"/>
</dbReference>
<keyword evidence="9" id="KW-1185">Reference proteome</keyword>
<dbReference type="EC" id="6.1.1.6" evidence="8"/>
<feature type="transmembrane region" description="Helical" evidence="6">
    <location>
        <begin position="348"/>
        <end position="369"/>
    </location>
</feature>
<evidence type="ECO:0000256" key="1">
    <source>
        <dbReference type="ARBA" id="ARBA00004651"/>
    </source>
</evidence>
<evidence type="ECO:0000256" key="4">
    <source>
        <dbReference type="ARBA" id="ARBA00022989"/>
    </source>
</evidence>
<protein>
    <submittedName>
        <fullName evidence="8">Putative integral membrane protein</fullName>
        <ecNumber evidence="8">2.3.2.3</ecNumber>
        <ecNumber evidence="8">6.1.1.6</ecNumber>
    </submittedName>
</protein>
<reference evidence="8 9" key="1">
    <citation type="submission" date="2014-03" db="EMBL/GenBank/DDBJ databases">
        <title>Genomics of Bifidobacteria.</title>
        <authorList>
            <person name="Ventura M."/>
            <person name="Milani C."/>
            <person name="Lugli G.A."/>
        </authorList>
    </citation>
    <scope>NUCLEOTIDE SEQUENCE [LARGE SCALE GENOMIC DNA]</scope>
    <source>
        <strain evidence="8 9">LMG 21811</strain>
    </source>
</reference>
<dbReference type="AlphaFoldDB" id="A0A087D271"/>
<feature type="transmembrane region" description="Helical" evidence="6">
    <location>
        <begin position="166"/>
        <end position="185"/>
    </location>
</feature>
<feature type="transmembrane region" description="Helical" evidence="6">
    <location>
        <begin position="491"/>
        <end position="512"/>
    </location>
</feature>
<dbReference type="STRING" id="78346.BRUM_0830"/>
<feature type="transmembrane region" description="Helical" evidence="6">
    <location>
        <begin position="389"/>
        <end position="410"/>
    </location>
</feature>
<comment type="caution">
    <text evidence="8">The sequence shown here is derived from an EMBL/GenBank/DDBJ whole genome shotgun (WGS) entry which is preliminary data.</text>
</comment>
<evidence type="ECO:0000256" key="5">
    <source>
        <dbReference type="ARBA" id="ARBA00023136"/>
    </source>
</evidence>
<name>A0A087D271_BIFRU</name>
<keyword evidence="8" id="KW-0808">Transferase</keyword>
<feature type="transmembrane region" description="Helical" evidence="6">
    <location>
        <begin position="89"/>
        <end position="116"/>
    </location>
</feature>
<organism evidence="8 9">
    <name type="scientific">Bifidobacterium ruminantium</name>
    <dbReference type="NCBI Taxonomy" id="78346"/>
    <lineage>
        <taxon>Bacteria</taxon>
        <taxon>Bacillati</taxon>
        <taxon>Actinomycetota</taxon>
        <taxon>Actinomycetes</taxon>
        <taxon>Bifidobacteriales</taxon>
        <taxon>Bifidobacteriaceae</taxon>
        <taxon>Bifidobacterium</taxon>
    </lineage>
</organism>
<sequence>MTQSQSKPAKPVKPSMESSVKQSVKPLFGFHALLADLAAWLRRHMLTVCFVLAVTFVNVTTRILCAFIRQPFPPRLARVSFEALTRGRWYTAPISMLYVPDLGRLFIDIPLILVAFGLTESVIGKAKTVWVSLITTLGGMALGMGLCSLSDGHSPQWHAISHDGAVLGPLILVAGTLMCASAFTAMLWRRRIRVIGYAVVLIMFLYRGEASDYCLLAAAMIGHVLGYLMSSATHGDEYRHGAVYEMRRLVGVAAGVQAIGSLVAVSSRQSFGLLSTFGLLTGSTDFDTGRVIDCLNGASHTDCFTQYRMMRLTMPGNWLVSIMPTLMLLLIAWGLYRGRHLAATLSIVFNACTIALSTVFYVAIPLSYVDGLDAGAYMDAISALQRHGAFHAMLATMALPLLCIVIIILFRACFTIRTKSETVLRGIAITFAAFVLLGLLYVGYGLSMPSGFNETPLLVDLIADYVQRLLPIGLLSGVEPAFVPVGLLSEIVYQCVGPMFWLVALCCAWGGLRDRSMINDAYRHRVDEIIGLGGESMSFMATWKGNDYWFSATGRSAIAYRVSYGIALTVTGPFGDPDEYEDDLRAFADFCTQRSLTPVFYSVHAEQRDELVSAGWNALDVGTEMVIDPAAWQTRGKKWQDVRTAINKAKRDGITDVLTTFKESPFSVQTQIREISAQWAGEKALPEMGFTLGGVDELVDPRVKLLYAVDADGKVLGVTSWLPTYENGKVVGWTLDFMRHRTDSVNGIMEFLIARMAERLRDEGKVRFMSLSAAPLAGMDGDGMEQSAVLDHVLQMVAHIMEPAYGFHSLFRFKLKFHPDESKVYICYPDAAKLPQISLAVAQAYVPSLTPAEAMRFVRTIMPAKNE</sequence>
<dbReference type="eggNOG" id="COG2898">
    <property type="taxonomic scope" value="Bacteria"/>
</dbReference>
<dbReference type="PANTHER" id="PTHR34697">
    <property type="entry name" value="PHOSPHATIDYLGLYCEROL LYSYLTRANSFERASE"/>
    <property type="match status" value="1"/>
</dbReference>
<keyword evidence="5 6" id="KW-0472">Membrane</keyword>
<evidence type="ECO:0000313" key="8">
    <source>
        <dbReference type="EMBL" id="KFI89621.1"/>
    </source>
</evidence>
<dbReference type="EC" id="2.3.2.3" evidence="8"/>
<feature type="transmembrane region" description="Helical" evidence="6">
    <location>
        <begin position="48"/>
        <end position="69"/>
    </location>
</feature>
<feature type="transmembrane region" description="Helical" evidence="6">
    <location>
        <begin position="422"/>
        <end position="444"/>
    </location>
</feature>
<evidence type="ECO:0000313" key="9">
    <source>
        <dbReference type="Proteomes" id="UP000029078"/>
    </source>
</evidence>
<comment type="subcellular location">
    <subcellularLocation>
        <location evidence="1">Cell membrane</location>
        <topology evidence="1">Multi-pass membrane protein</topology>
    </subcellularLocation>
</comment>
<feature type="transmembrane region" description="Helical" evidence="6">
    <location>
        <begin position="128"/>
        <end position="146"/>
    </location>
</feature>
<dbReference type="InterPro" id="IPR051211">
    <property type="entry name" value="PG_lysyltransferase"/>
</dbReference>
<accession>A0A087D271</accession>
<dbReference type="Pfam" id="PF09924">
    <property type="entry name" value="LPG_synthase_C"/>
    <property type="match status" value="1"/>
</dbReference>
<dbReference type="PANTHER" id="PTHR34697:SF2">
    <property type="entry name" value="PHOSPHATIDYLGLYCEROL LYSYLTRANSFERASE"/>
    <property type="match status" value="1"/>
</dbReference>
<gene>
    <name evidence="8" type="ORF">BRUM_0830</name>
</gene>
<proteinExistence type="predicted"/>
<feature type="domain" description="Phosphatidylglycerol lysyltransferase C-terminal" evidence="7">
    <location>
        <begin position="534"/>
        <end position="828"/>
    </location>
</feature>
<dbReference type="GO" id="GO:0055091">
    <property type="term" value="P:phospholipid homeostasis"/>
    <property type="evidence" value="ECO:0007669"/>
    <property type="project" value="TreeGrafter"/>
</dbReference>
<evidence type="ECO:0000256" key="2">
    <source>
        <dbReference type="ARBA" id="ARBA00022475"/>
    </source>
</evidence>
<dbReference type="InterPro" id="IPR024320">
    <property type="entry name" value="LPG_synthase_C"/>
</dbReference>
<dbReference type="EMBL" id="JGZL01000007">
    <property type="protein sequence ID" value="KFI89621.1"/>
    <property type="molecule type" value="Genomic_DNA"/>
</dbReference>
<evidence type="ECO:0000256" key="3">
    <source>
        <dbReference type="ARBA" id="ARBA00022692"/>
    </source>
</evidence>
<dbReference type="GO" id="GO:0050071">
    <property type="term" value="F:phosphatidylglycerol lysyltransferase activity"/>
    <property type="evidence" value="ECO:0007669"/>
    <property type="project" value="UniProtKB-EC"/>
</dbReference>
<keyword evidence="8" id="KW-0436">Ligase</keyword>
<dbReference type="RefSeq" id="WP_026645771.1">
    <property type="nucleotide sequence ID" value="NZ_JGZL01000007.1"/>
</dbReference>
<keyword evidence="3 6" id="KW-0812">Transmembrane</keyword>
<feature type="transmembrane region" description="Helical" evidence="6">
    <location>
        <begin position="249"/>
        <end position="267"/>
    </location>
</feature>
<keyword evidence="4 6" id="KW-1133">Transmembrane helix</keyword>
<feature type="transmembrane region" description="Helical" evidence="6">
    <location>
        <begin position="318"/>
        <end position="336"/>
    </location>
</feature>